<evidence type="ECO:0000256" key="1">
    <source>
        <dbReference type="SAM" id="MobiDB-lite"/>
    </source>
</evidence>
<name>A0A9P4JZS6_9PLEO</name>
<keyword evidence="3" id="KW-1185">Reference proteome</keyword>
<evidence type="ECO:0000313" key="3">
    <source>
        <dbReference type="Proteomes" id="UP000800093"/>
    </source>
</evidence>
<evidence type="ECO:0000313" key="2">
    <source>
        <dbReference type="EMBL" id="KAF2257515.1"/>
    </source>
</evidence>
<organism evidence="2 3">
    <name type="scientific">Lojkania enalia</name>
    <dbReference type="NCBI Taxonomy" id="147567"/>
    <lineage>
        <taxon>Eukaryota</taxon>
        <taxon>Fungi</taxon>
        <taxon>Dikarya</taxon>
        <taxon>Ascomycota</taxon>
        <taxon>Pezizomycotina</taxon>
        <taxon>Dothideomycetes</taxon>
        <taxon>Pleosporomycetidae</taxon>
        <taxon>Pleosporales</taxon>
        <taxon>Pleosporales incertae sedis</taxon>
        <taxon>Lojkania</taxon>
    </lineage>
</organism>
<dbReference type="Proteomes" id="UP000800093">
    <property type="component" value="Unassembled WGS sequence"/>
</dbReference>
<protein>
    <submittedName>
        <fullName evidence="2">Uncharacterized protein</fullName>
    </submittedName>
</protein>
<comment type="caution">
    <text evidence="2">The sequence shown here is derived from an EMBL/GenBank/DDBJ whole genome shotgun (WGS) entry which is preliminary data.</text>
</comment>
<dbReference type="AlphaFoldDB" id="A0A9P4JZS6"/>
<accession>A0A9P4JZS6</accession>
<proteinExistence type="predicted"/>
<dbReference type="EMBL" id="ML986975">
    <property type="protein sequence ID" value="KAF2257515.1"/>
    <property type="molecule type" value="Genomic_DNA"/>
</dbReference>
<gene>
    <name evidence="2" type="ORF">CC78DRAFT_588424</name>
</gene>
<reference evidence="3" key="1">
    <citation type="journal article" date="2020" name="Stud. Mycol.">
        <title>101 Dothideomycetes genomes: A test case for predicting lifestyles and emergence of pathogens.</title>
        <authorList>
            <person name="Haridas S."/>
            <person name="Albert R."/>
            <person name="Binder M."/>
            <person name="Bloem J."/>
            <person name="LaButti K."/>
            <person name="Salamov A."/>
            <person name="Andreopoulos B."/>
            <person name="Baker S."/>
            <person name="Barry K."/>
            <person name="Bills G."/>
            <person name="Bluhm B."/>
            <person name="Cannon C."/>
            <person name="Castanera R."/>
            <person name="Culley D."/>
            <person name="Daum C."/>
            <person name="Ezra D."/>
            <person name="Gonzalez J."/>
            <person name="Henrissat B."/>
            <person name="Kuo A."/>
            <person name="Liang C."/>
            <person name="Lipzen A."/>
            <person name="Lutzoni F."/>
            <person name="Magnuson J."/>
            <person name="Mondo S."/>
            <person name="Nolan M."/>
            <person name="Ohm R."/>
            <person name="Pangilinan J."/>
            <person name="Park H.-J."/>
            <person name="Ramirez L."/>
            <person name="Alfaro M."/>
            <person name="Sun H."/>
            <person name="Tritt A."/>
            <person name="Yoshinaga Y."/>
            <person name="Zwiers L.-H."/>
            <person name="Turgeon B."/>
            <person name="Goodwin S."/>
            <person name="Spatafora J."/>
            <person name="Crous P."/>
            <person name="Grigoriev I."/>
        </authorList>
    </citation>
    <scope>NUCLEOTIDE SEQUENCE [LARGE SCALE GENOMIC DNA]</scope>
    <source>
        <strain evidence="3">CBS 304.66</strain>
    </source>
</reference>
<sequence length="90" mass="9653">MCTKVVHQYSCGHQIMEKAPCATSKGGGNCTGVNTKIQPGRLRVTRSDKSYHSVPPQTLSGRHLMAAGGAQMGVKNRNAPVPQFGSWMEP</sequence>
<dbReference type="OrthoDB" id="3760002at2759"/>
<feature type="region of interest" description="Disordered" evidence="1">
    <location>
        <begin position="71"/>
        <end position="90"/>
    </location>
</feature>